<proteinExistence type="predicted"/>
<feature type="domain" description="CBM1" evidence="3">
    <location>
        <begin position="148"/>
        <end position="193"/>
    </location>
</feature>
<evidence type="ECO:0000313" key="5">
    <source>
        <dbReference type="Proteomes" id="UP001375240"/>
    </source>
</evidence>
<evidence type="ECO:0000259" key="3">
    <source>
        <dbReference type="PROSITE" id="PS51164"/>
    </source>
</evidence>
<feature type="region of interest" description="Disordered" evidence="2">
    <location>
        <begin position="261"/>
        <end position="284"/>
    </location>
</feature>
<dbReference type="InterPro" id="IPR035971">
    <property type="entry name" value="CBD_sf"/>
</dbReference>
<name>A0AAV9VAH3_9PEZI</name>
<accession>A0AAV9VAH3</accession>
<keyword evidence="1" id="KW-0732">Signal</keyword>
<dbReference type="InterPro" id="IPR000254">
    <property type="entry name" value="CBD"/>
</dbReference>
<dbReference type="GO" id="GO:0005975">
    <property type="term" value="P:carbohydrate metabolic process"/>
    <property type="evidence" value="ECO:0007669"/>
    <property type="project" value="InterPro"/>
</dbReference>
<dbReference type="SMART" id="SM00236">
    <property type="entry name" value="fCBD"/>
    <property type="match status" value="3"/>
</dbReference>
<evidence type="ECO:0000256" key="2">
    <source>
        <dbReference type="SAM" id="MobiDB-lite"/>
    </source>
</evidence>
<sequence>MASAYGQCGGYNGAVITEAWDKKTLCPVNYKCNPVNFWYEQCVPATQSQTPLNPMQYWACGSQSYSYATTQGDRCGGHCYKANGKVDGLCPSGMKCFTETVPIPGYDAYCYTTAPTIPNTSFGTNLCYPIPYDFPGSGGPTCTPQTGATQTPYGQCFGSTANAQGSSVTWNGPTNCPCGYQCTSYNPSYGICQNIPNFPTTMCNTVGAGTQTLYGRCGGSTYVSGTAVTWSSPTLCQPGATCVTDNGGWYAQCTSIAKNRRRSPSPAAGPIPAPLPVANAAPEPTAAATFMERYDGAQPASRPRSA</sequence>
<comment type="caution">
    <text evidence="4">The sequence shown here is derived from an EMBL/GenBank/DDBJ whole genome shotgun (WGS) entry which is preliminary data.</text>
</comment>
<evidence type="ECO:0000313" key="4">
    <source>
        <dbReference type="EMBL" id="KAK6354586.1"/>
    </source>
</evidence>
<protein>
    <recommendedName>
        <fullName evidence="3">CBM1 domain-containing protein</fullName>
    </recommendedName>
</protein>
<keyword evidence="5" id="KW-1185">Reference proteome</keyword>
<reference evidence="4 5" key="1">
    <citation type="submission" date="2019-10" db="EMBL/GenBank/DDBJ databases">
        <authorList>
            <person name="Palmer J.M."/>
        </authorList>
    </citation>
    <scope>NUCLEOTIDE SEQUENCE [LARGE SCALE GENOMIC DNA]</scope>
    <source>
        <strain evidence="4 5">TWF696</strain>
    </source>
</reference>
<dbReference type="Proteomes" id="UP001375240">
    <property type="component" value="Unassembled WGS sequence"/>
</dbReference>
<organism evidence="4 5">
    <name type="scientific">Orbilia brochopaga</name>
    <dbReference type="NCBI Taxonomy" id="3140254"/>
    <lineage>
        <taxon>Eukaryota</taxon>
        <taxon>Fungi</taxon>
        <taxon>Dikarya</taxon>
        <taxon>Ascomycota</taxon>
        <taxon>Pezizomycotina</taxon>
        <taxon>Orbiliomycetes</taxon>
        <taxon>Orbiliales</taxon>
        <taxon>Orbiliaceae</taxon>
        <taxon>Orbilia</taxon>
    </lineage>
</organism>
<dbReference type="PROSITE" id="PS51164">
    <property type="entry name" value="CBM1_2"/>
    <property type="match status" value="3"/>
</dbReference>
<gene>
    <name evidence="4" type="ORF">TWF696_003728</name>
</gene>
<dbReference type="AlphaFoldDB" id="A0AAV9VAH3"/>
<feature type="domain" description="CBM1" evidence="3">
    <location>
        <begin position="209"/>
        <end position="254"/>
    </location>
</feature>
<feature type="domain" description="CBM1" evidence="3">
    <location>
        <begin position="1"/>
        <end position="43"/>
    </location>
</feature>
<dbReference type="GO" id="GO:0030248">
    <property type="term" value="F:cellulose binding"/>
    <property type="evidence" value="ECO:0007669"/>
    <property type="project" value="InterPro"/>
</dbReference>
<dbReference type="SUPFAM" id="SSF57180">
    <property type="entry name" value="Cellulose-binding domain"/>
    <property type="match status" value="1"/>
</dbReference>
<evidence type="ECO:0000256" key="1">
    <source>
        <dbReference type="ARBA" id="ARBA00022729"/>
    </source>
</evidence>
<dbReference type="EMBL" id="JAVHNQ010000002">
    <property type="protein sequence ID" value="KAK6354586.1"/>
    <property type="molecule type" value="Genomic_DNA"/>
</dbReference>
<dbReference type="GO" id="GO:0005576">
    <property type="term" value="C:extracellular region"/>
    <property type="evidence" value="ECO:0007669"/>
    <property type="project" value="InterPro"/>
</dbReference>